<dbReference type="RefSeq" id="WP_207830151.1">
    <property type="nucleotide sequence ID" value="NZ_CP088282.1"/>
</dbReference>
<dbReference type="PANTHER" id="PTHR47268">
    <property type="entry name" value="ACYLPHOSPHATASE"/>
    <property type="match status" value="1"/>
</dbReference>
<dbReference type="Gene3D" id="3.30.70.100">
    <property type="match status" value="1"/>
</dbReference>
<dbReference type="EMBL" id="JAGEPA010000001">
    <property type="protein sequence ID" value="MBO1428307.1"/>
    <property type="molecule type" value="Genomic_DNA"/>
</dbReference>
<dbReference type="Pfam" id="PF00708">
    <property type="entry name" value="Acylphosphatase"/>
    <property type="match status" value="1"/>
</dbReference>
<feature type="active site" evidence="5">
    <location>
        <position position="20"/>
    </location>
</feature>
<dbReference type="PROSITE" id="PS00151">
    <property type="entry name" value="ACYLPHOSPHATASE_2"/>
    <property type="match status" value="1"/>
</dbReference>
<dbReference type="InterPro" id="IPR036046">
    <property type="entry name" value="Acylphosphatase-like_dom_sf"/>
</dbReference>
<dbReference type="SUPFAM" id="SSF54975">
    <property type="entry name" value="Acylphosphatase/BLUF domain-like"/>
    <property type="match status" value="1"/>
</dbReference>
<name>A0ABS3MA57_9BRAD</name>
<dbReference type="Proteomes" id="UP000692816">
    <property type="component" value="Unassembled WGS sequence"/>
</dbReference>
<accession>A0ABS3MA57</accession>
<evidence type="ECO:0000256" key="1">
    <source>
        <dbReference type="ARBA" id="ARBA00005614"/>
    </source>
</evidence>
<organism evidence="8 9">
    <name type="scientific">Bradyrhizobium quebecense</name>
    <dbReference type="NCBI Taxonomy" id="2748629"/>
    <lineage>
        <taxon>Bacteria</taxon>
        <taxon>Pseudomonadati</taxon>
        <taxon>Pseudomonadota</taxon>
        <taxon>Alphaproteobacteria</taxon>
        <taxon>Hyphomicrobiales</taxon>
        <taxon>Nitrobacteraceae</taxon>
        <taxon>Bradyrhizobium</taxon>
    </lineage>
</organism>
<evidence type="ECO:0000256" key="3">
    <source>
        <dbReference type="ARBA" id="ARBA00022801"/>
    </source>
</evidence>
<dbReference type="PROSITE" id="PS51160">
    <property type="entry name" value="ACYLPHOSPHATASE_3"/>
    <property type="match status" value="1"/>
</dbReference>
<dbReference type="InterPro" id="IPR020456">
    <property type="entry name" value="Acylphosphatase"/>
</dbReference>
<keyword evidence="3 5" id="KW-0378">Hydrolase</keyword>
<evidence type="ECO:0000256" key="5">
    <source>
        <dbReference type="PROSITE-ProRule" id="PRU00520"/>
    </source>
</evidence>
<dbReference type="NCBIfam" id="NF010996">
    <property type="entry name" value="PRK14421.1"/>
    <property type="match status" value="1"/>
</dbReference>
<keyword evidence="9" id="KW-1185">Reference proteome</keyword>
<evidence type="ECO:0000256" key="2">
    <source>
        <dbReference type="ARBA" id="ARBA00012150"/>
    </source>
</evidence>
<evidence type="ECO:0000259" key="7">
    <source>
        <dbReference type="PROSITE" id="PS51160"/>
    </source>
</evidence>
<feature type="active site" evidence="5">
    <location>
        <position position="38"/>
    </location>
</feature>
<evidence type="ECO:0000256" key="6">
    <source>
        <dbReference type="RuleBase" id="RU004168"/>
    </source>
</evidence>
<sequence length="99" mass="10568">MSGVIRHATIRGRVQGVGYRAWVDEQANSRGLEGWVRNRRDGSVEAVFAGAEAVVADMIAACGRGPFSARVDAVQAVSGNSDLLNLRRAGQRFSVLPTV</sequence>
<dbReference type="EC" id="3.6.1.7" evidence="2 5"/>
<proteinExistence type="inferred from homology"/>
<evidence type="ECO:0000313" key="8">
    <source>
        <dbReference type="EMBL" id="MBO1428307.1"/>
    </source>
</evidence>
<protein>
    <recommendedName>
        <fullName evidence="2 5">acylphosphatase</fullName>
        <ecNumber evidence="2 5">3.6.1.7</ecNumber>
    </recommendedName>
</protein>
<gene>
    <name evidence="8" type="ORF">J4P68_02515</name>
</gene>
<dbReference type="PANTHER" id="PTHR47268:SF4">
    <property type="entry name" value="ACYLPHOSPHATASE"/>
    <property type="match status" value="1"/>
</dbReference>
<feature type="domain" description="Acylphosphatase-like" evidence="7">
    <location>
        <begin position="5"/>
        <end position="97"/>
    </location>
</feature>
<comment type="similarity">
    <text evidence="1 6">Belongs to the acylphosphatase family.</text>
</comment>
<dbReference type="InterPro" id="IPR017968">
    <property type="entry name" value="Acylphosphatase_CS"/>
</dbReference>
<evidence type="ECO:0000313" key="9">
    <source>
        <dbReference type="Proteomes" id="UP000692816"/>
    </source>
</evidence>
<comment type="caution">
    <text evidence="8">The sequence shown here is derived from an EMBL/GenBank/DDBJ whole genome shotgun (WGS) entry which is preliminary data.</text>
</comment>
<comment type="catalytic activity">
    <reaction evidence="4 5">
        <text>an acyl phosphate + H2O = a carboxylate + phosphate + H(+)</text>
        <dbReference type="Rhea" id="RHEA:14965"/>
        <dbReference type="ChEBI" id="CHEBI:15377"/>
        <dbReference type="ChEBI" id="CHEBI:15378"/>
        <dbReference type="ChEBI" id="CHEBI:29067"/>
        <dbReference type="ChEBI" id="CHEBI:43474"/>
        <dbReference type="ChEBI" id="CHEBI:59918"/>
        <dbReference type="EC" id="3.6.1.7"/>
    </reaction>
</comment>
<reference evidence="8" key="1">
    <citation type="journal article" date="2021" name="Int. J. Syst. Evol. Microbiol.">
        <title>Bradyrhizobium septentrionale sp. nov. (sv. septentrionale) and Bradyrhizobium quebecense sp. nov. (sv. septentrionale) associated with legumes native to Canada possess rearranged symbiosis genes and numerous insertion sequences.</title>
        <authorList>
            <person name="Bromfield E.S.P."/>
            <person name="Cloutier S."/>
        </authorList>
    </citation>
    <scope>NUCLEOTIDE SEQUENCE</scope>
    <source>
        <strain evidence="8">12S5</strain>
    </source>
</reference>
<dbReference type="InterPro" id="IPR001792">
    <property type="entry name" value="Acylphosphatase-like_dom"/>
</dbReference>
<evidence type="ECO:0000256" key="4">
    <source>
        <dbReference type="ARBA" id="ARBA00047645"/>
    </source>
</evidence>